<dbReference type="PANTHER" id="PTHR38454:SF1">
    <property type="entry name" value="INTEGRAL MEMBRANE PROTEIN"/>
    <property type="match status" value="1"/>
</dbReference>
<keyword evidence="1" id="KW-0472">Membrane</keyword>
<feature type="transmembrane region" description="Helical" evidence="1">
    <location>
        <begin position="291"/>
        <end position="313"/>
    </location>
</feature>
<feature type="transmembrane region" description="Helical" evidence="1">
    <location>
        <begin position="196"/>
        <end position="215"/>
    </location>
</feature>
<feature type="transmembrane region" description="Helical" evidence="1">
    <location>
        <begin position="84"/>
        <end position="107"/>
    </location>
</feature>
<organism evidence="2 3">
    <name type="scientific">Staphylococcus agnetis</name>
    <dbReference type="NCBI Taxonomy" id="985762"/>
    <lineage>
        <taxon>Bacteria</taxon>
        <taxon>Bacillati</taxon>
        <taxon>Bacillota</taxon>
        <taxon>Bacilli</taxon>
        <taxon>Bacillales</taxon>
        <taxon>Staphylococcaceae</taxon>
        <taxon>Staphylococcus</taxon>
    </lineage>
</organism>
<sequence length="864" mass="100605">MKASLKNKLIKCFKIFLMALGVAAVVYVPVIYRFIVDGIIYSGNGDGFKQMMPFQRFLYDRFTHFSSLYDVSMGLGGDYYMDLAYYYSTSVVMYLNFTLIAIGQWLFHLNPSDISFWPANQIFTGFFKCMITFFVTFGMFREFHLKGKYRFIGAFLYSASSVLYYFNFTWSFFGDILIFLPLSIWGIERFFKQRKIGVFILAISLTLYSNFYFSYYETIASTAYLAYRIIFKHPEDIVLRWQKLYLLIPATIFSFCIASFGFVSGVRSFINNDRTLNQIFISPIIDFSQKYHIFTNGFYITLTFIVIVALCSFKLYRHYYFKMFAILTWCILIGSLSLYFDSFFNGFSAPQRRWVYLLALTTSGLIALWLKHFSELTLKDYVKALSPLVILAIFTVLFSRGAMWWMIVGVLILILLGYMSWRAHSHSRWLMTVVISLFVLQQFVLLMNYHTNNIAKYQSTMKDIDAPKYHSQPLQQKINQITSYQQDLDRIDYMDSYAVNAGMIYKFNGVSLYSSIFDGNILEYYDKTMQINMEYDSNSTYRMLGNRANLYALWGVTDRIKKAPDQNLPYGLKVEDTIKDGATKWEHARNTVHYPAAHLTSRIYDPKSLKSPIDREHAMLLGVVSDQHKANSHLKTNPNLISQATITERDAKILGNQLNVKETDGGVTIKLPESVQKQFKDYYIELDVELIQPNQPHYLDVNDFHQRRSNLDYQYRRFVTPVTVRVPVKDAVHIKLKKGTYRFQVNGIYGENYQTLRNAQHAVDSVQVTRHRDRLDVTMSPKKDSYLVLPIPYREGLYAKVNGEKRAITQGNGIQSIVPVHKGEHKLTVHYAIPYWPVLLILTIIGIIGAYLYRRWLIKSKLCK</sequence>
<evidence type="ECO:0000256" key="1">
    <source>
        <dbReference type="SAM" id="Phobius"/>
    </source>
</evidence>
<feature type="transmembrane region" description="Helical" evidence="1">
    <location>
        <begin position="353"/>
        <end position="370"/>
    </location>
</feature>
<protein>
    <submittedName>
        <fullName evidence="2">YfhO family protein</fullName>
    </submittedName>
</protein>
<accession>A0ABD7TSC0</accession>
<feature type="transmembrane region" description="Helical" evidence="1">
    <location>
        <begin position="429"/>
        <end position="449"/>
    </location>
</feature>
<feature type="transmembrane region" description="Helical" evidence="1">
    <location>
        <begin position="835"/>
        <end position="853"/>
    </location>
</feature>
<reference evidence="2" key="1">
    <citation type="submission" date="2022-03" db="EMBL/GenBank/DDBJ databases">
        <title>Comparative Genomics of East African Camel-Associated Staphylococcaceae spp.: Diversity and Inheritance of Traits Involved in Host-Pathogen Interactions.</title>
        <authorList>
            <person name="Akarsu H."/>
            <person name="Liljander A."/>
            <person name="Younan M."/>
            <person name="Brodard I."/>
            <person name="Glucks I."/>
            <person name="Labroussaa F."/>
            <person name="Overesch G."/>
            <person name="Kuhnert P."/>
            <person name="Perreten V."/>
            <person name="Drexler J.F."/>
            <person name="Corman V.M."/>
            <person name="Falquet L."/>
            <person name="Jores J."/>
        </authorList>
    </citation>
    <scope>NUCLEOTIDE SEQUENCE</scope>
    <source>
        <strain evidence="2">IVB6197</strain>
    </source>
</reference>
<dbReference type="EMBL" id="CP094809">
    <property type="protein sequence ID" value="UXU56422.1"/>
    <property type="molecule type" value="Genomic_DNA"/>
</dbReference>
<feature type="transmembrane region" description="Helical" evidence="1">
    <location>
        <begin position="390"/>
        <end position="417"/>
    </location>
</feature>
<evidence type="ECO:0000313" key="3">
    <source>
        <dbReference type="Proteomes" id="UP001065705"/>
    </source>
</evidence>
<feature type="transmembrane region" description="Helical" evidence="1">
    <location>
        <begin position="162"/>
        <end position="184"/>
    </location>
</feature>
<dbReference type="RefSeq" id="WP_262626156.1">
    <property type="nucleotide sequence ID" value="NZ_CP094809.1"/>
</dbReference>
<name>A0ABD7TSC0_9STAP</name>
<feature type="transmembrane region" description="Helical" evidence="1">
    <location>
        <begin position="244"/>
        <end position="270"/>
    </location>
</feature>
<dbReference type="PANTHER" id="PTHR38454">
    <property type="entry name" value="INTEGRAL MEMBRANE PROTEIN-RELATED"/>
    <property type="match status" value="1"/>
</dbReference>
<dbReference type="Pfam" id="PF09586">
    <property type="entry name" value="YfhO"/>
    <property type="match status" value="1"/>
</dbReference>
<feature type="transmembrane region" description="Helical" evidence="1">
    <location>
        <begin position="319"/>
        <end position="341"/>
    </location>
</feature>
<keyword evidence="1" id="KW-1133">Transmembrane helix</keyword>
<dbReference type="AlphaFoldDB" id="A0ABD7TSC0"/>
<feature type="transmembrane region" description="Helical" evidence="1">
    <location>
        <begin position="12"/>
        <end position="35"/>
    </location>
</feature>
<feature type="transmembrane region" description="Helical" evidence="1">
    <location>
        <begin position="119"/>
        <end position="140"/>
    </location>
</feature>
<keyword evidence="1" id="KW-0812">Transmembrane</keyword>
<gene>
    <name evidence="2" type="ORF">MUA95_07545</name>
</gene>
<proteinExistence type="predicted"/>
<dbReference type="InterPro" id="IPR018580">
    <property type="entry name" value="Uncharacterised_YfhO"/>
</dbReference>
<dbReference type="Proteomes" id="UP001065705">
    <property type="component" value="Chromosome"/>
</dbReference>
<evidence type="ECO:0000313" key="2">
    <source>
        <dbReference type="EMBL" id="UXU56422.1"/>
    </source>
</evidence>